<reference evidence="5 6" key="1">
    <citation type="submission" date="2014-11" db="EMBL/GenBank/DDBJ databases">
        <title>Genetic blueprint of the zoonotic pathogen Toxocara canis.</title>
        <authorList>
            <person name="Zhu X.-Q."/>
            <person name="Korhonen P.K."/>
            <person name="Cai H."/>
            <person name="Young N.D."/>
            <person name="Nejsum P."/>
            <person name="von Samson-Himmelstjerna G."/>
            <person name="Boag P.R."/>
            <person name="Tan P."/>
            <person name="Li Q."/>
            <person name="Min J."/>
            <person name="Yang Y."/>
            <person name="Wang X."/>
            <person name="Fang X."/>
            <person name="Hall R.S."/>
            <person name="Hofmann A."/>
            <person name="Sternberg P.W."/>
            <person name="Jex A.R."/>
            <person name="Gasser R.B."/>
        </authorList>
    </citation>
    <scope>NUCLEOTIDE SEQUENCE [LARGE SCALE GENOMIC DNA]</scope>
    <source>
        <strain evidence="5">PN_DK_2014</strain>
    </source>
</reference>
<organism evidence="5 6">
    <name type="scientific">Toxocara canis</name>
    <name type="common">Canine roundworm</name>
    <dbReference type="NCBI Taxonomy" id="6265"/>
    <lineage>
        <taxon>Eukaryota</taxon>
        <taxon>Metazoa</taxon>
        <taxon>Ecdysozoa</taxon>
        <taxon>Nematoda</taxon>
        <taxon>Chromadorea</taxon>
        <taxon>Rhabditida</taxon>
        <taxon>Spirurina</taxon>
        <taxon>Ascaridomorpha</taxon>
        <taxon>Ascaridoidea</taxon>
        <taxon>Toxocaridae</taxon>
        <taxon>Toxocara</taxon>
    </lineage>
</organism>
<dbReference type="GO" id="GO:0005739">
    <property type="term" value="C:mitochondrion"/>
    <property type="evidence" value="ECO:0007669"/>
    <property type="project" value="TreeGrafter"/>
</dbReference>
<evidence type="ECO:0000256" key="3">
    <source>
        <dbReference type="ARBA" id="ARBA00022691"/>
    </source>
</evidence>
<dbReference type="InterPro" id="IPR007356">
    <property type="entry name" value="tRNA_m1G_MeTrfase_euk"/>
</dbReference>
<evidence type="ECO:0000256" key="1">
    <source>
        <dbReference type="ARBA" id="ARBA00022603"/>
    </source>
</evidence>
<keyword evidence="1" id="KW-0489">Methyltransferase</keyword>
<name>A0A0B2W039_TOXCA</name>
<dbReference type="InterPro" id="IPR028564">
    <property type="entry name" value="MT_TRM10-typ"/>
</dbReference>
<proteinExistence type="predicted"/>
<evidence type="ECO:0000313" key="6">
    <source>
        <dbReference type="Proteomes" id="UP000031036"/>
    </source>
</evidence>
<dbReference type="Proteomes" id="UP000031036">
    <property type="component" value="Unassembled WGS sequence"/>
</dbReference>
<evidence type="ECO:0000259" key="4">
    <source>
        <dbReference type="PROSITE" id="PS51675"/>
    </source>
</evidence>
<dbReference type="GO" id="GO:0070131">
    <property type="term" value="P:positive regulation of mitochondrial translation"/>
    <property type="evidence" value="ECO:0007669"/>
    <property type="project" value="TreeGrafter"/>
</dbReference>
<comment type="caution">
    <text evidence="5">The sequence shown here is derived from an EMBL/GenBank/DDBJ whole genome shotgun (WGS) entry which is preliminary data.</text>
</comment>
<dbReference type="GO" id="GO:0005654">
    <property type="term" value="C:nucleoplasm"/>
    <property type="evidence" value="ECO:0007669"/>
    <property type="project" value="TreeGrafter"/>
</dbReference>
<dbReference type="OMA" id="HIPREDI"/>
<dbReference type="OrthoDB" id="9976048at2759"/>
<dbReference type="GO" id="GO:0000049">
    <property type="term" value="F:tRNA binding"/>
    <property type="evidence" value="ECO:0007669"/>
    <property type="project" value="TreeGrafter"/>
</dbReference>
<evidence type="ECO:0000313" key="5">
    <source>
        <dbReference type="EMBL" id="KHN87238.1"/>
    </source>
</evidence>
<keyword evidence="3" id="KW-0949">S-adenosyl-L-methionine</keyword>
<dbReference type="AlphaFoldDB" id="A0A0B2W039"/>
<keyword evidence="2" id="KW-0808">Transferase</keyword>
<dbReference type="GO" id="GO:0097745">
    <property type="term" value="P:mitochondrial tRNA 5'-end processing"/>
    <property type="evidence" value="ECO:0007669"/>
    <property type="project" value="TreeGrafter"/>
</dbReference>
<dbReference type="PANTHER" id="PTHR13563">
    <property type="entry name" value="TRNA (GUANINE-9-) METHYLTRANSFERASE"/>
    <property type="match status" value="1"/>
</dbReference>
<protein>
    <submittedName>
        <fullName evidence="5">Uncharacterized protein C56G2.3</fullName>
    </submittedName>
</protein>
<feature type="domain" description="SAM-dependent MTase TRM10-type" evidence="4">
    <location>
        <begin position="89"/>
        <end position="289"/>
    </location>
</feature>
<dbReference type="PROSITE" id="PS51675">
    <property type="entry name" value="SAM_MT_TRM10"/>
    <property type="match status" value="1"/>
</dbReference>
<dbReference type="GO" id="GO:0008168">
    <property type="term" value="F:methyltransferase activity"/>
    <property type="evidence" value="ECO:0007669"/>
    <property type="project" value="UniProtKB-KW"/>
</dbReference>
<dbReference type="EMBL" id="JPKZ01000445">
    <property type="protein sequence ID" value="KHN87238.1"/>
    <property type="molecule type" value="Genomic_DNA"/>
</dbReference>
<dbReference type="GO" id="GO:0032259">
    <property type="term" value="P:methylation"/>
    <property type="evidence" value="ECO:0007669"/>
    <property type="project" value="UniProtKB-KW"/>
</dbReference>
<keyword evidence="6" id="KW-1185">Reference proteome</keyword>
<dbReference type="STRING" id="6265.A0A0B2W039"/>
<gene>
    <name evidence="5" type="primary">C56G2.3</name>
    <name evidence="5" type="ORF">Tcan_13437</name>
</gene>
<dbReference type="Gene3D" id="3.40.1280.30">
    <property type="match status" value="1"/>
</dbReference>
<sequence length="292" mass="34419">MKAIGRHLQQSRSVLTSLRPCLNSSSSVSGLHTEVFGSKSNYRGTYWNEAKLSELEKRSFAHAQAVYGRDVEQFIFDPFRNEKRLYQLYGGRIWNTIRLDEKPHIVFDMKPIEAVSEKRRSDIGHQMQLLISENFERAEPFRFIFANFNDQREENKQLLHNSVGSYNDEYANEIILPDFINKSAEELYPNEKEIIYISRYGEEVLDGPLGNKVYVIDALYDSHRESNDAKKKEKFRVMRFPFERYLGSRQTPQYLSLTNMIRILDEVYQSNGDWKNALLHNFSRYDFTQLHS</sequence>
<dbReference type="PANTHER" id="PTHR13563:SF5">
    <property type="entry name" value="TRNA METHYLTRANSFERASE 10 HOMOLOG C"/>
    <property type="match status" value="1"/>
</dbReference>
<evidence type="ECO:0000256" key="2">
    <source>
        <dbReference type="ARBA" id="ARBA00022679"/>
    </source>
</evidence>
<dbReference type="InterPro" id="IPR038459">
    <property type="entry name" value="MT_TRM10-typ_sf"/>
</dbReference>
<accession>A0A0B2W039</accession>